<organism evidence="7 8">
    <name type="scientific">Paenibacillus baimaensis</name>
    <dbReference type="NCBI Taxonomy" id="2982185"/>
    <lineage>
        <taxon>Bacteria</taxon>
        <taxon>Bacillati</taxon>
        <taxon>Bacillota</taxon>
        <taxon>Bacilli</taxon>
        <taxon>Bacillales</taxon>
        <taxon>Paenibacillaceae</taxon>
        <taxon>Paenibacillus</taxon>
    </lineage>
</organism>
<keyword evidence="5" id="KW-0472">Membrane</keyword>
<keyword evidence="5" id="KW-0812">Transmembrane</keyword>
<dbReference type="Proteomes" id="UP001652445">
    <property type="component" value="Unassembled WGS sequence"/>
</dbReference>
<keyword evidence="2" id="KW-0238">DNA-binding</keyword>
<keyword evidence="3" id="KW-0804">Transcription</keyword>
<accession>A0ABT2UQP0</accession>
<dbReference type="PANTHER" id="PTHR43280">
    <property type="entry name" value="ARAC-FAMILY TRANSCRIPTIONAL REGULATOR"/>
    <property type="match status" value="1"/>
</dbReference>
<dbReference type="RefSeq" id="WP_262686840.1">
    <property type="nucleotide sequence ID" value="NZ_JAOQIO010000095.1"/>
</dbReference>
<dbReference type="EMBL" id="JAOQIO010000095">
    <property type="protein sequence ID" value="MCU6795984.1"/>
    <property type="molecule type" value="Genomic_DNA"/>
</dbReference>
<evidence type="ECO:0000256" key="3">
    <source>
        <dbReference type="ARBA" id="ARBA00023163"/>
    </source>
</evidence>
<dbReference type="SMART" id="SM00342">
    <property type="entry name" value="HTH_ARAC"/>
    <property type="match status" value="1"/>
</dbReference>
<dbReference type="InterPro" id="IPR009057">
    <property type="entry name" value="Homeodomain-like_sf"/>
</dbReference>
<feature type="transmembrane region" description="Helical" evidence="5">
    <location>
        <begin position="12"/>
        <end position="33"/>
    </location>
</feature>
<dbReference type="PANTHER" id="PTHR43280:SF10">
    <property type="entry name" value="REGULATORY PROTEIN POCR"/>
    <property type="match status" value="1"/>
</dbReference>
<protein>
    <submittedName>
        <fullName evidence="7">Helix-turn-helix domain-containing protein</fullName>
    </submittedName>
</protein>
<proteinExistence type="predicted"/>
<comment type="caution">
    <text evidence="7">The sequence shown here is derived from an EMBL/GenBank/DDBJ whole genome shotgun (WGS) entry which is preliminary data.</text>
</comment>
<dbReference type="Pfam" id="PF12833">
    <property type="entry name" value="HTH_18"/>
    <property type="match status" value="1"/>
</dbReference>
<evidence type="ECO:0000256" key="4">
    <source>
        <dbReference type="SAM" id="MobiDB-lite"/>
    </source>
</evidence>
<dbReference type="PROSITE" id="PS01124">
    <property type="entry name" value="HTH_ARAC_FAMILY_2"/>
    <property type="match status" value="1"/>
</dbReference>
<gene>
    <name evidence="7" type="ORF">OB236_28075</name>
</gene>
<evidence type="ECO:0000256" key="5">
    <source>
        <dbReference type="SAM" id="Phobius"/>
    </source>
</evidence>
<keyword evidence="8" id="KW-1185">Reference proteome</keyword>
<dbReference type="Gene3D" id="1.10.10.60">
    <property type="entry name" value="Homeodomain-like"/>
    <property type="match status" value="2"/>
</dbReference>
<evidence type="ECO:0000259" key="6">
    <source>
        <dbReference type="PROSITE" id="PS01124"/>
    </source>
</evidence>
<dbReference type="InterPro" id="IPR041522">
    <property type="entry name" value="CdaR_GGDEF"/>
</dbReference>
<keyword evidence="1" id="KW-0805">Transcription regulation</keyword>
<keyword evidence="5" id="KW-1133">Transmembrane helix</keyword>
<evidence type="ECO:0000256" key="1">
    <source>
        <dbReference type="ARBA" id="ARBA00023015"/>
    </source>
</evidence>
<name>A0ABT2UQP0_9BACL</name>
<evidence type="ECO:0000313" key="7">
    <source>
        <dbReference type="EMBL" id="MCU6795984.1"/>
    </source>
</evidence>
<feature type="domain" description="HTH araC/xylS-type" evidence="6">
    <location>
        <begin position="654"/>
        <end position="752"/>
    </location>
</feature>
<reference evidence="7 8" key="1">
    <citation type="submission" date="2022-09" db="EMBL/GenBank/DDBJ databases">
        <authorList>
            <person name="Han X.L."/>
            <person name="Wang Q."/>
            <person name="Lu T."/>
        </authorList>
    </citation>
    <scope>NUCLEOTIDE SEQUENCE [LARGE SCALE GENOMIC DNA]</scope>
    <source>
        <strain evidence="7 8">WQ 127069</strain>
    </source>
</reference>
<dbReference type="InterPro" id="IPR018060">
    <property type="entry name" value="HTH_AraC"/>
</dbReference>
<feature type="region of interest" description="Disordered" evidence="4">
    <location>
        <begin position="755"/>
        <end position="777"/>
    </location>
</feature>
<sequence>MNNHHRINFFKKLFLFCFCIGIVPVITLGYFSYAKSSALLLDKANRSSAESVEQTRLRFEQKMKMVDNTQTQFIGASAVISAMEQRLDSSNYLLYEDLIQSIHRLQTYEFGLAEVYLVNLYQDWILDSRGQSSFEQHYLAKSIDAYVGIPKASFWTSMKLPWYEDGNPLQWNMALVKKIPNNSIKPMGLLVAILPCIELNKMLPQGGEPGEFYVLDDKLRVIASAHPEQVGIDLSKDPVIGQIQGEQLEANQFQTDIGNEAYGITYRKSSYNSWTYVNKIHIRDIKQESRAIGWLTIAICLSLLLFLLLLSFQGSRQLYRPIRRLYDIVLKAPDTPKLSPRKDELSWIESKLHMLLSNQAQMSHQLKEFFVHKLLQGAVGANEIMERSDSLGLSSWKSMRVLCVRIDTMESTNYKEWDRDLLLFAIHNITSELIAAELRLPPVVINEFQVTVIGSHAELPEESKAEAYGQGKAIQTAIQDYLKLSVSMGISSAITHPADMPGAFLEAKEALAYGVRLGYESILFLEDMNSPLMTVPVTFPQHIVSELTEQIRLLDEGKANLLIEEFMAVVADKSISHQEFQLYLMRLLVELLRLYQDNGGQMQDLVLNEKAVVSEMFLLKSNKEIVVWFQMSVIRPLIAHIEQRRDSLYTSISDQILTIIHSEYDSPLTLELCGARLSYHPEYVGRVFRKETGFAFGEYLSGYRLQIAKKWLIETDMTVTEISERLMYNKPQNFIRYFRKMEQITPGQYRELFHSKSKRAAEQQETSSAETFAAKKE</sequence>
<dbReference type="SUPFAM" id="SSF46689">
    <property type="entry name" value="Homeodomain-like"/>
    <property type="match status" value="1"/>
</dbReference>
<dbReference type="Pfam" id="PF17853">
    <property type="entry name" value="GGDEF_2"/>
    <property type="match status" value="1"/>
</dbReference>
<evidence type="ECO:0000313" key="8">
    <source>
        <dbReference type="Proteomes" id="UP001652445"/>
    </source>
</evidence>
<evidence type="ECO:0000256" key="2">
    <source>
        <dbReference type="ARBA" id="ARBA00023125"/>
    </source>
</evidence>
<feature type="transmembrane region" description="Helical" evidence="5">
    <location>
        <begin position="291"/>
        <end position="312"/>
    </location>
</feature>